<dbReference type="Pfam" id="PF00072">
    <property type="entry name" value="Response_reg"/>
    <property type="match status" value="1"/>
</dbReference>
<evidence type="ECO:0000256" key="11">
    <source>
        <dbReference type="ARBA" id="ARBA00023012"/>
    </source>
</evidence>
<dbReference type="InterPro" id="IPR008207">
    <property type="entry name" value="Sig_transdc_His_kin_Hpt_dom"/>
</dbReference>
<protein>
    <recommendedName>
        <fullName evidence="13">Aerobic respiration control sensor protein</fullName>
        <ecNumber evidence="13">2.7.13.3</ecNumber>
    </recommendedName>
</protein>
<feature type="domain" description="HPt" evidence="23">
    <location>
        <begin position="685"/>
        <end position="778"/>
    </location>
</feature>
<evidence type="ECO:0000256" key="6">
    <source>
        <dbReference type="ARBA" id="ARBA00022679"/>
    </source>
</evidence>
<comment type="subcellular location">
    <subcellularLocation>
        <location evidence="2 13">Cell inner membrane</location>
        <topology evidence="2 13">Multi-pass membrane protein</topology>
    </subcellularLocation>
</comment>
<evidence type="ECO:0000256" key="9">
    <source>
        <dbReference type="ARBA" id="ARBA00022840"/>
    </source>
</evidence>
<dbReference type="NCBIfam" id="NF008302">
    <property type="entry name" value="PRK11091.1"/>
    <property type="match status" value="1"/>
</dbReference>
<dbReference type="InterPro" id="IPR001610">
    <property type="entry name" value="PAC"/>
</dbReference>
<dbReference type="SMART" id="SM00388">
    <property type="entry name" value="HisKA"/>
    <property type="match status" value="1"/>
</dbReference>
<dbReference type="CDD" id="cd00082">
    <property type="entry name" value="HisKA"/>
    <property type="match status" value="1"/>
</dbReference>
<dbReference type="SUPFAM" id="SSF47384">
    <property type="entry name" value="Homodimeric domain of signal transducing histidine kinase"/>
    <property type="match status" value="1"/>
</dbReference>
<dbReference type="CDD" id="cd16922">
    <property type="entry name" value="HATPase_EvgS-ArcB-TorS-like"/>
    <property type="match status" value="1"/>
</dbReference>
<keyword evidence="6 13" id="KW-0808">Transferase</keyword>
<evidence type="ECO:0000259" key="22">
    <source>
        <dbReference type="PROSITE" id="PS50113"/>
    </source>
</evidence>
<dbReference type="Pfam" id="PF18415">
    <property type="entry name" value="HKR_ArcB_TM"/>
    <property type="match status" value="1"/>
</dbReference>
<dbReference type="Pfam" id="PF00512">
    <property type="entry name" value="HisKA"/>
    <property type="match status" value="1"/>
</dbReference>
<comment type="catalytic activity">
    <reaction evidence="1 13">
        <text>ATP + protein L-histidine = ADP + protein N-phospho-L-histidine.</text>
        <dbReference type="EC" id="2.7.13.3"/>
    </reaction>
</comment>
<dbReference type="RefSeq" id="WP_195811305.1">
    <property type="nucleotide sequence ID" value="NZ_CP064795.1"/>
</dbReference>
<keyword evidence="12 13" id="KW-0472">Membrane</keyword>
<feature type="modified residue" description="4-aspartylphosphate" evidence="14 16">
    <location>
        <position position="578"/>
    </location>
</feature>
<proteinExistence type="predicted"/>
<feature type="transmembrane region" description="Helical" evidence="18">
    <location>
        <begin position="26"/>
        <end position="45"/>
    </location>
</feature>
<dbReference type="SUPFAM" id="SSF52172">
    <property type="entry name" value="CheY-like"/>
    <property type="match status" value="1"/>
</dbReference>
<keyword evidence="13" id="KW-0547">Nucleotide-binding</keyword>
<keyword evidence="25" id="KW-1185">Reference proteome</keyword>
<dbReference type="PANTHER" id="PTHR43047">
    <property type="entry name" value="TWO-COMPONENT HISTIDINE PROTEIN KINASE"/>
    <property type="match status" value="1"/>
</dbReference>
<keyword evidence="3 13" id="KW-1003">Cell membrane</keyword>
<evidence type="ECO:0000259" key="19">
    <source>
        <dbReference type="PROSITE" id="PS50109"/>
    </source>
</evidence>
<dbReference type="SMART" id="SM00091">
    <property type="entry name" value="PAS"/>
    <property type="match status" value="1"/>
</dbReference>
<keyword evidence="5 14" id="KW-0597">Phosphoprotein</keyword>
<evidence type="ECO:0000256" key="16">
    <source>
        <dbReference type="PROSITE-ProRule" id="PRU00169"/>
    </source>
</evidence>
<feature type="domain" description="PAS" evidence="21">
    <location>
        <begin position="156"/>
        <end position="226"/>
    </location>
</feature>
<feature type="domain" description="Histidine kinase" evidence="19">
    <location>
        <begin position="292"/>
        <end position="513"/>
    </location>
</feature>
<dbReference type="SMART" id="SM00387">
    <property type="entry name" value="HATPase_c"/>
    <property type="match status" value="1"/>
</dbReference>
<dbReference type="InterPro" id="IPR003661">
    <property type="entry name" value="HisK_dim/P_dom"/>
</dbReference>
<dbReference type="AlphaFoldDB" id="A0A7S9DYZ8"/>
<dbReference type="Gene3D" id="3.30.565.10">
    <property type="entry name" value="Histidine kinase-like ATPase, C-terminal domain"/>
    <property type="match status" value="1"/>
</dbReference>
<dbReference type="GO" id="GO:0005524">
    <property type="term" value="F:ATP binding"/>
    <property type="evidence" value="ECO:0007669"/>
    <property type="project" value="UniProtKB-UniRule"/>
</dbReference>
<dbReference type="PROSITE" id="PS50110">
    <property type="entry name" value="RESPONSE_REGULATORY"/>
    <property type="match status" value="1"/>
</dbReference>
<dbReference type="InterPro" id="IPR001789">
    <property type="entry name" value="Sig_transdc_resp-reg_receiver"/>
</dbReference>
<dbReference type="Gene3D" id="3.30.450.20">
    <property type="entry name" value="PAS domain"/>
    <property type="match status" value="1"/>
</dbReference>
<evidence type="ECO:0000256" key="2">
    <source>
        <dbReference type="ARBA" id="ARBA00004429"/>
    </source>
</evidence>
<dbReference type="InterPro" id="IPR013656">
    <property type="entry name" value="PAS_4"/>
</dbReference>
<dbReference type="SMART" id="SM00448">
    <property type="entry name" value="REC"/>
    <property type="match status" value="1"/>
</dbReference>
<evidence type="ECO:0000256" key="10">
    <source>
        <dbReference type="ARBA" id="ARBA00022989"/>
    </source>
</evidence>
<dbReference type="GO" id="GO:0000155">
    <property type="term" value="F:phosphorelay sensor kinase activity"/>
    <property type="evidence" value="ECO:0007669"/>
    <property type="project" value="UniProtKB-UniRule"/>
</dbReference>
<feature type="transmembrane region" description="Helical" evidence="18">
    <location>
        <begin position="57"/>
        <end position="76"/>
    </location>
</feature>
<dbReference type="Gene3D" id="1.10.287.970">
    <property type="entry name" value="His Kinase A (phosphoacceptor) domain"/>
    <property type="match status" value="1"/>
</dbReference>
<dbReference type="PIRSF" id="PIRSF003182">
    <property type="entry name" value="ArcB"/>
    <property type="match status" value="1"/>
</dbReference>
<accession>A0A7S9DYZ8</accession>
<evidence type="ECO:0000256" key="1">
    <source>
        <dbReference type="ARBA" id="ARBA00000085"/>
    </source>
</evidence>
<gene>
    <name evidence="24" type="primary">arcB</name>
    <name evidence="24" type="ORF">IT774_03190</name>
</gene>
<evidence type="ECO:0000256" key="5">
    <source>
        <dbReference type="ARBA" id="ARBA00022553"/>
    </source>
</evidence>
<dbReference type="SUPFAM" id="SSF55874">
    <property type="entry name" value="ATPase domain of HSP90 chaperone/DNA topoisomerase II/histidine kinase"/>
    <property type="match status" value="1"/>
</dbReference>
<evidence type="ECO:0000313" key="24">
    <source>
        <dbReference type="EMBL" id="QPG06228.1"/>
    </source>
</evidence>
<name>A0A7S9DYZ8_9ALTE</name>
<evidence type="ECO:0000259" key="20">
    <source>
        <dbReference type="PROSITE" id="PS50110"/>
    </source>
</evidence>
<dbReference type="Proteomes" id="UP000595095">
    <property type="component" value="Chromosome"/>
</dbReference>
<dbReference type="CDD" id="cd17546">
    <property type="entry name" value="REC_hyHK_CKI1_RcsC-like"/>
    <property type="match status" value="1"/>
</dbReference>
<keyword evidence="11 13" id="KW-0902">Two-component regulatory system</keyword>
<evidence type="ECO:0000256" key="12">
    <source>
        <dbReference type="ARBA" id="ARBA00023136"/>
    </source>
</evidence>
<dbReference type="InterPro" id="IPR036097">
    <property type="entry name" value="HisK_dim/P_sf"/>
</dbReference>
<dbReference type="PROSITE" id="PS50894">
    <property type="entry name" value="HPT"/>
    <property type="match status" value="1"/>
</dbReference>
<dbReference type="Pfam" id="PF01627">
    <property type="entry name" value="Hpt"/>
    <property type="match status" value="1"/>
</dbReference>
<keyword evidence="13" id="KW-0804">Transcription</keyword>
<dbReference type="KEGG" id="smaa:IT774_03190"/>
<feature type="modified residue" description="Phosphohistidine" evidence="14 15">
    <location>
        <position position="724"/>
    </location>
</feature>
<feature type="coiled-coil region" evidence="17">
    <location>
        <begin position="80"/>
        <end position="156"/>
    </location>
</feature>
<dbReference type="InterPro" id="IPR035965">
    <property type="entry name" value="PAS-like_dom_sf"/>
</dbReference>
<organism evidence="24 25">
    <name type="scientific">Salinimonas marina</name>
    <dbReference type="NCBI Taxonomy" id="2785918"/>
    <lineage>
        <taxon>Bacteria</taxon>
        <taxon>Pseudomonadati</taxon>
        <taxon>Pseudomonadota</taxon>
        <taxon>Gammaproteobacteria</taxon>
        <taxon>Alteromonadales</taxon>
        <taxon>Alteromonadaceae</taxon>
        <taxon>Alteromonas/Salinimonas group</taxon>
        <taxon>Salinimonas</taxon>
    </lineage>
</organism>
<evidence type="ECO:0000256" key="17">
    <source>
        <dbReference type="SAM" id="Coils"/>
    </source>
</evidence>
<dbReference type="Gene3D" id="1.10.287.130">
    <property type="match status" value="1"/>
</dbReference>
<evidence type="ECO:0000256" key="13">
    <source>
        <dbReference type="PIRNR" id="PIRNR003182"/>
    </source>
</evidence>
<dbReference type="SMART" id="SM00086">
    <property type="entry name" value="PAC"/>
    <property type="match status" value="1"/>
</dbReference>
<sequence>MHQDSPNDSWAIRIAQFVKRFGTLKLSILFVTATLVFTLVASYLVRISLGKSVQPDDFIIAIIITLLSAPWVLYFFSELVKQLESSRTNLKEVVSQLERLREEDVFLNRELQNNVRQLNHEIEQRKRAQEEREAVFKELEREIEDKSSSEEQARRLSTLLRSIIDASPDLIYYRNEEGRFAGCNRIAEMLTGKTEQELVGLTLHDVFEEDLAAQIVASDREVLETNASMTEELWLRFADGRRRYFEMKRVPFFDKAGNRLGLLAFGRDMTERKQAESAAEKASTDKTRFIATISHELRTPLNGIVGLSRMLRDTELSDEQFSWVSTIYASAITLGNIFNDIIDLDKLDRDKLELSLKTVSLRDFTEELSSIIRLLAADKNLELVSDIHEPLPQMIEVDGTRLRQILWNILFNAVKFTHKGYVSLSVSATQPVKEACVVSFVIEDTGVGIPDTELDKIFAMYYQVDHPDHQSATGTGIGLAICKQMVELMHGEIRVTSEVGKGTRFEIDLPVQISTKPMQVSKLLVTDLKILLVEDIELNVMVAKALLEKLGQHVDVAMTGQDAIDKVRAQQYDLILLDIQLPDMSGFDVANVLIEEDLVMQTPMVALTANVIKKREEYLENGMDDIIAKPIKKSRVIEVFNSLFAEPAAPTALEAEQRKPKAEASKSLNNILDMDLLQMLVDTIGEDMVRASVKVFQDKMPEYMEILQLNLSADEKSEVCSQAHKIKGAAGSVGLARVQRIANQIQQGDHPAWWQNVHDWVEELQMAVAHDMEALQKWLSSQPIDD</sequence>
<dbReference type="GO" id="GO:0005886">
    <property type="term" value="C:plasma membrane"/>
    <property type="evidence" value="ECO:0007669"/>
    <property type="project" value="UniProtKB-SubCell"/>
</dbReference>
<evidence type="ECO:0000256" key="7">
    <source>
        <dbReference type="ARBA" id="ARBA00022692"/>
    </source>
</evidence>
<dbReference type="InterPro" id="IPR000014">
    <property type="entry name" value="PAS"/>
</dbReference>
<evidence type="ECO:0000256" key="3">
    <source>
        <dbReference type="ARBA" id="ARBA00022475"/>
    </source>
</evidence>
<keyword evidence="13" id="KW-0805">Transcription regulation</keyword>
<keyword evidence="8 13" id="KW-0418">Kinase</keyword>
<keyword evidence="10 18" id="KW-1133">Transmembrane helix</keyword>
<evidence type="ECO:0000256" key="4">
    <source>
        <dbReference type="ARBA" id="ARBA00022519"/>
    </source>
</evidence>
<dbReference type="InterPro" id="IPR036890">
    <property type="entry name" value="HATPase_C_sf"/>
</dbReference>
<dbReference type="EMBL" id="CP064795">
    <property type="protein sequence ID" value="QPG06228.1"/>
    <property type="molecule type" value="Genomic_DNA"/>
</dbReference>
<keyword evidence="4 13" id="KW-0997">Cell inner membrane</keyword>
<dbReference type="CDD" id="cd00088">
    <property type="entry name" value="HPT"/>
    <property type="match status" value="1"/>
</dbReference>
<keyword evidence="9 13" id="KW-0067">ATP-binding</keyword>
<dbReference type="FunFam" id="3.30.565.10:FF:000010">
    <property type="entry name" value="Sensor histidine kinase RcsC"/>
    <property type="match status" value="1"/>
</dbReference>
<dbReference type="InterPro" id="IPR027460">
    <property type="entry name" value="ArcB_TM_sf"/>
</dbReference>
<feature type="domain" description="PAC" evidence="22">
    <location>
        <begin position="229"/>
        <end position="281"/>
    </location>
</feature>
<dbReference type="SUPFAM" id="SSF47226">
    <property type="entry name" value="Histidine-containing phosphotransfer domain, HPT domain"/>
    <property type="match status" value="1"/>
</dbReference>
<reference evidence="24 25" key="1">
    <citation type="submission" date="2020-11" db="EMBL/GenBank/DDBJ databases">
        <title>Complete genome sequence for Salinimonas sp. strain G2-b.</title>
        <authorList>
            <person name="Park S.-J."/>
        </authorList>
    </citation>
    <scope>NUCLEOTIDE SEQUENCE [LARGE SCALE GENOMIC DNA]</scope>
    <source>
        <strain evidence="24 25">G2-b</strain>
    </source>
</reference>
<dbReference type="Pfam" id="PF08448">
    <property type="entry name" value="PAS_4"/>
    <property type="match status" value="1"/>
</dbReference>
<evidence type="ECO:0000256" key="18">
    <source>
        <dbReference type="SAM" id="Phobius"/>
    </source>
</evidence>
<evidence type="ECO:0000256" key="14">
    <source>
        <dbReference type="PIRSR" id="PIRSR003182-50"/>
    </source>
</evidence>
<dbReference type="PROSITE" id="PS50112">
    <property type="entry name" value="PAS"/>
    <property type="match status" value="1"/>
</dbReference>
<evidence type="ECO:0000259" key="23">
    <source>
        <dbReference type="PROSITE" id="PS50894"/>
    </source>
</evidence>
<dbReference type="SMART" id="SM00073">
    <property type="entry name" value="HPT"/>
    <property type="match status" value="1"/>
</dbReference>
<evidence type="ECO:0000256" key="8">
    <source>
        <dbReference type="ARBA" id="ARBA00022777"/>
    </source>
</evidence>
<evidence type="ECO:0000259" key="21">
    <source>
        <dbReference type="PROSITE" id="PS50112"/>
    </source>
</evidence>
<keyword evidence="17" id="KW-0175">Coiled coil</keyword>
<dbReference type="PROSITE" id="PS50113">
    <property type="entry name" value="PAC"/>
    <property type="match status" value="1"/>
</dbReference>
<dbReference type="InterPro" id="IPR000700">
    <property type="entry name" value="PAS-assoc_C"/>
</dbReference>
<dbReference type="InterPro" id="IPR014409">
    <property type="entry name" value="Sig_transdc_His_kin_hyb_ArcB"/>
</dbReference>
<dbReference type="InterPro" id="IPR003594">
    <property type="entry name" value="HATPase_dom"/>
</dbReference>
<dbReference type="InterPro" id="IPR004358">
    <property type="entry name" value="Sig_transdc_His_kin-like_C"/>
</dbReference>
<evidence type="ECO:0000313" key="25">
    <source>
        <dbReference type="Proteomes" id="UP000595095"/>
    </source>
</evidence>
<dbReference type="SUPFAM" id="SSF55785">
    <property type="entry name" value="PYP-like sensor domain (PAS domain)"/>
    <property type="match status" value="1"/>
</dbReference>
<dbReference type="CDD" id="cd00130">
    <property type="entry name" value="PAS"/>
    <property type="match status" value="1"/>
</dbReference>
<dbReference type="PROSITE" id="PS50109">
    <property type="entry name" value="HIS_KIN"/>
    <property type="match status" value="1"/>
</dbReference>
<dbReference type="Gene3D" id="1.20.120.160">
    <property type="entry name" value="HPT domain"/>
    <property type="match status" value="1"/>
</dbReference>
<comment type="PTM">
    <text evidence="14">Activation requires a sequential transfer of a phosphate group from a His in the primary transmitter domain, to an Asp in the receiver domain and to a His in the secondary transmitter domain.</text>
</comment>
<dbReference type="Pfam" id="PF02518">
    <property type="entry name" value="HATPase_c"/>
    <property type="match status" value="1"/>
</dbReference>
<dbReference type="InterPro" id="IPR005467">
    <property type="entry name" value="His_kinase_dom"/>
</dbReference>
<dbReference type="Gene3D" id="3.40.50.2300">
    <property type="match status" value="1"/>
</dbReference>
<feature type="domain" description="Response regulatory" evidence="20">
    <location>
        <begin position="529"/>
        <end position="644"/>
    </location>
</feature>
<keyword evidence="7 18" id="KW-0812">Transmembrane</keyword>
<dbReference type="InterPro" id="IPR036641">
    <property type="entry name" value="HPT_dom_sf"/>
</dbReference>
<dbReference type="PRINTS" id="PR00344">
    <property type="entry name" value="BCTRLSENSOR"/>
</dbReference>
<dbReference type="InterPro" id="IPR040642">
    <property type="entry name" value="HKR_ArcB_TM"/>
</dbReference>
<feature type="modified residue" description="Phosphohistidine; by autocatalysis" evidence="14">
    <location>
        <position position="295"/>
    </location>
</feature>
<dbReference type="EC" id="2.7.13.3" evidence="13"/>
<evidence type="ECO:0000256" key="15">
    <source>
        <dbReference type="PROSITE-ProRule" id="PRU00110"/>
    </source>
</evidence>
<dbReference type="InterPro" id="IPR011006">
    <property type="entry name" value="CheY-like_superfamily"/>
</dbReference>
<dbReference type="NCBIfam" id="TIGR00229">
    <property type="entry name" value="sensory_box"/>
    <property type="match status" value="1"/>
</dbReference>